<dbReference type="OrthoDB" id="128646at2759"/>
<dbReference type="InterPro" id="IPR021109">
    <property type="entry name" value="Peptidase_aspartic_dom_sf"/>
</dbReference>
<dbReference type="CDD" id="cd00303">
    <property type="entry name" value="retropepsin_like"/>
    <property type="match status" value="1"/>
</dbReference>
<organism evidence="1 2">
    <name type="scientific">Moniliophthora roreri (strain MCA 2997)</name>
    <name type="common">Cocoa frosty pod rot fungus</name>
    <name type="synonym">Crinipellis roreri</name>
    <dbReference type="NCBI Taxonomy" id="1381753"/>
    <lineage>
        <taxon>Eukaryota</taxon>
        <taxon>Fungi</taxon>
        <taxon>Dikarya</taxon>
        <taxon>Basidiomycota</taxon>
        <taxon>Agaricomycotina</taxon>
        <taxon>Agaricomycetes</taxon>
        <taxon>Agaricomycetidae</taxon>
        <taxon>Agaricales</taxon>
        <taxon>Marasmiineae</taxon>
        <taxon>Marasmiaceae</taxon>
        <taxon>Moniliophthora</taxon>
    </lineage>
</organism>
<dbReference type="Proteomes" id="UP000017559">
    <property type="component" value="Unassembled WGS sequence"/>
</dbReference>
<dbReference type="SUPFAM" id="SSF50630">
    <property type="entry name" value="Acid proteases"/>
    <property type="match status" value="1"/>
</dbReference>
<sequence length="186" mass="21416">MHIPLQYKAGTQNIETKALLDSEAGGRFISTGLARTLGKRWIQLPEKIRVFNVDGTANKTAWITHVVELEFQIAGKEFRENFMISGIGDEDMILGLPWLRHHNPTIDWETGEIQFQPRRRIQIKRFKGVLDNLEPEVLIGAKTTASQEMAHQHQLVKKEIEELIPNYLLGYQDRFEKGKAERFPPV</sequence>
<name>V2WL00_MONRO</name>
<dbReference type="HOGENOM" id="CLU_000384_42_1_1"/>
<dbReference type="AlphaFoldDB" id="V2WL00"/>
<dbReference type="EMBL" id="AWSO01002634">
    <property type="protein sequence ID" value="ESK81196.1"/>
    <property type="molecule type" value="Genomic_DNA"/>
</dbReference>
<dbReference type="Pfam" id="PF08284">
    <property type="entry name" value="RVP_2"/>
    <property type="match status" value="1"/>
</dbReference>
<keyword evidence="2" id="KW-1185">Reference proteome</keyword>
<evidence type="ECO:0000313" key="1">
    <source>
        <dbReference type="EMBL" id="ESK81196.1"/>
    </source>
</evidence>
<comment type="caution">
    <text evidence="1">The sequence shown here is derived from an EMBL/GenBank/DDBJ whole genome shotgun (WGS) entry which is preliminary data.</text>
</comment>
<accession>V2WL00</accession>
<evidence type="ECO:0000313" key="2">
    <source>
        <dbReference type="Proteomes" id="UP000017559"/>
    </source>
</evidence>
<dbReference type="KEGG" id="mrr:Moror_2271"/>
<dbReference type="Gene3D" id="2.40.70.10">
    <property type="entry name" value="Acid Proteases"/>
    <property type="match status" value="1"/>
</dbReference>
<dbReference type="STRING" id="1381753.V2WL00"/>
<gene>
    <name evidence="1" type="ORF">Moror_2271</name>
</gene>
<reference evidence="1 2" key="1">
    <citation type="journal article" date="2014" name="BMC Genomics">
        <title>Genome and secretome analysis of the hemibiotrophic fungal pathogen, Moniliophthora roreri, which causes frosty pod rot disease of cacao: mechanisms of the biotrophic and necrotrophic phases.</title>
        <authorList>
            <person name="Meinhardt L.W."/>
            <person name="Costa G.G.L."/>
            <person name="Thomazella D.P.T."/>
            <person name="Teixeira P.J.P.L."/>
            <person name="Carazzolle M.F."/>
            <person name="Schuster S.C."/>
            <person name="Carlson J.E."/>
            <person name="Guiltinan M.J."/>
            <person name="Mieczkowski P."/>
            <person name="Farmer A."/>
            <person name="Ramaraj T."/>
            <person name="Crozier J."/>
            <person name="Davis R.E."/>
            <person name="Shao J."/>
            <person name="Melnick R.L."/>
            <person name="Pereira G.A.G."/>
            <person name="Bailey B.A."/>
        </authorList>
    </citation>
    <scope>NUCLEOTIDE SEQUENCE [LARGE SCALE GENOMIC DNA]</scope>
    <source>
        <strain evidence="1 2">MCA 2997</strain>
    </source>
</reference>
<proteinExistence type="predicted"/>
<protein>
    <submittedName>
        <fullName evidence="1">Pro-pol protein</fullName>
    </submittedName>
</protein>